<protein>
    <submittedName>
        <fullName evidence="1">Uncharacterized protein</fullName>
    </submittedName>
</protein>
<accession>A0A9J6B2W0</accession>
<gene>
    <name evidence="1" type="ORF">H5410_002810</name>
</gene>
<evidence type="ECO:0000313" key="1">
    <source>
        <dbReference type="EMBL" id="KAG5631093.1"/>
    </source>
</evidence>
<evidence type="ECO:0000313" key="2">
    <source>
        <dbReference type="Proteomes" id="UP000824120"/>
    </source>
</evidence>
<proteinExistence type="predicted"/>
<sequence length="70" mass="7854">MKCSRIVMNIDEVQQKINEINANANDLDEHVVSSNISNQQKDFILSQAGYFSNMELAIVEVPNAVQIDES</sequence>
<organism evidence="1 2">
    <name type="scientific">Solanum commersonii</name>
    <name type="common">Commerson's wild potato</name>
    <name type="synonym">Commerson's nightshade</name>
    <dbReference type="NCBI Taxonomy" id="4109"/>
    <lineage>
        <taxon>Eukaryota</taxon>
        <taxon>Viridiplantae</taxon>
        <taxon>Streptophyta</taxon>
        <taxon>Embryophyta</taxon>
        <taxon>Tracheophyta</taxon>
        <taxon>Spermatophyta</taxon>
        <taxon>Magnoliopsida</taxon>
        <taxon>eudicotyledons</taxon>
        <taxon>Gunneridae</taxon>
        <taxon>Pentapetalae</taxon>
        <taxon>asterids</taxon>
        <taxon>lamiids</taxon>
        <taxon>Solanales</taxon>
        <taxon>Solanaceae</taxon>
        <taxon>Solanoideae</taxon>
        <taxon>Solaneae</taxon>
        <taxon>Solanum</taxon>
    </lineage>
</organism>
<dbReference type="EMBL" id="JACXVP010000001">
    <property type="protein sequence ID" value="KAG5631093.1"/>
    <property type="molecule type" value="Genomic_DNA"/>
</dbReference>
<name>A0A9J6B2W0_SOLCO</name>
<comment type="caution">
    <text evidence="1">The sequence shown here is derived from an EMBL/GenBank/DDBJ whole genome shotgun (WGS) entry which is preliminary data.</text>
</comment>
<reference evidence="1 2" key="1">
    <citation type="submission" date="2020-09" db="EMBL/GenBank/DDBJ databases">
        <title>De no assembly of potato wild relative species, Solanum commersonii.</title>
        <authorList>
            <person name="Cho K."/>
        </authorList>
    </citation>
    <scope>NUCLEOTIDE SEQUENCE [LARGE SCALE GENOMIC DNA]</scope>
    <source>
        <strain evidence="1">LZ3.2</strain>
        <tissue evidence="1">Leaf</tissue>
    </source>
</reference>
<keyword evidence="2" id="KW-1185">Reference proteome</keyword>
<dbReference type="Proteomes" id="UP000824120">
    <property type="component" value="Chromosome 1"/>
</dbReference>
<dbReference type="AlphaFoldDB" id="A0A9J6B2W0"/>